<dbReference type="Proteomes" id="UP000189055">
    <property type="component" value="Plasmid pAC1084_1"/>
</dbReference>
<geneLocation type="plasmid" evidence="2">
    <name>pac1084_1</name>
</geneLocation>
<dbReference type="KEGG" id="aper:A0U91_16055"/>
<dbReference type="AlphaFoldDB" id="A0A1U9LJQ5"/>
<proteinExistence type="predicted"/>
<dbReference type="RefSeq" id="WP_077932147.1">
    <property type="nucleotide sequence ID" value="NZ_CP014688.1"/>
</dbReference>
<accession>A0A1U9LJQ5</accession>
<name>A0A1U9LJQ5_9PROT</name>
<protein>
    <submittedName>
        <fullName evidence="1">Uncharacterized protein</fullName>
    </submittedName>
</protein>
<sequence>MAHATDGTETSAAPTNSLPWQRKVSEILRNLTRLPARWDGYDGKSITDLAASRAREILDTALRSVPSPHCPAIVPISDGSLQLEWHRNGLDLELIIYGDTGSLELWLRSAECYLEVPFPHRGGVLYGALAREMFVKLAAIAAGQDITLDIPQDPPPRQAWRETINAALRDLTSAEVAIDGQPMYPATSLAAERARELLEKSLSNVSSPVCPDISLLAHGGVLIEWHRNHVDLELRIDGPSGALRLELRAVQFFGGERGGGYHSRRDVCTGTQAEETFVEFARIATVPLIARNQRHDA</sequence>
<reference evidence="1 2" key="1">
    <citation type="submission" date="2016-03" db="EMBL/GenBank/DDBJ databases">
        <title>Acetic acid bacteria sequencing.</title>
        <authorList>
            <person name="Brandt J."/>
            <person name="Jakob F."/>
            <person name="Vogel R.F."/>
        </authorList>
    </citation>
    <scope>NUCLEOTIDE SEQUENCE [LARGE SCALE GENOMIC DNA]</scope>
    <source>
        <strain evidence="1 2">TMW2.1084</strain>
        <plasmid evidence="2">pac1084_1</plasmid>
    </source>
</reference>
<evidence type="ECO:0000313" key="1">
    <source>
        <dbReference type="EMBL" id="AQT06520.1"/>
    </source>
</evidence>
<organism evidence="1 2">
    <name type="scientific">Acetobacter persici</name>
    <dbReference type="NCBI Taxonomy" id="1076596"/>
    <lineage>
        <taxon>Bacteria</taxon>
        <taxon>Pseudomonadati</taxon>
        <taxon>Pseudomonadota</taxon>
        <taxon>Alphaproteobacteria</taxon>
        <taxon>Acetobacterales</taxon>
        <taxon>Acetobacteraceae</taxon>
        <taxon>Acetobacter</taxon>
    </lineage>
</organism>
<dbReference type="EMBL" id="CP014688">
    <property type="protein sequence ID" value="AQT06520.1"/>
    <property type="molecule type" value="Genomic_DNA"/>
</dbReference>
<evidence type="ECO:0000313" key="2">
    <source>
        <dbReference type="Proteomes" id="UP000189055"/>
    </source>
</evidence>
<keyword evidence="1" id="KW-0614">Plasmid</keyword>
<gene>
    <name evidence="1" type="ORF">A0U91_16055</name>
</gene>